<feature type="domain" description="Apple" evidence="25">
    <location>
        <begin position="349"/>
        <end position="430"/>
    </location>
</feature>
<dbReference type="InterPro" id="IPR003609">
    <property type="entry name" value="Pan_app"/>
</dbReference>
<evidence type="ECO:0000313" key="27">
    <source>
        <dbReference type="Proteomes" id="UP000026961"/>
    </source>
</evidence>
<dbReference type="FunFam" id="2.90.10.10:FF:000009">
    <property type="entry name" value="Receptor-like serine/threonine-protein kinase SD1-8"/>
    <property type="match status" value="2"/>
</dbReference>
<dbReference type="PANTHER" id="PTHR47974">
    <property type="entry name" value="OS07G0415500 PROTEIN"/>
    <property type="match status" value="1"/>
</dbReference>
<reference evidence="26" key="1">
    <citation type="submission" date="2013-08" db="EMBL/GenBank/DDBJ databases">
        <title>Oryza genome evolution.</title>
        <authorList>
            <person name="Wing R.A."/>
            <person name="Panaud O."/>
            <person name="Oliveira A.C."/>
        </authorList>
    </citation>
    <scope>NUCLEOTIDE SEQUENCE</scope>
</reference>
<evidence type="ECO:0000256" key="18">
    <source>
        <dbReference type="ARBA" id="ARBA00047899"/>
    </source>
</evidence>
<dbReference type="Pfam" id="PF08276">
    <property type="entry name" value="PAN_2"/>
    <property type="match status" value="2"/>
</dbReference>
<dbReference type="InterPro" id="IPR001480">
    <property type="entry name" value="Bulb-type_lectin_dom"/>
</dbReference>
<dbReference type="Gene3D" id="3.30.200.20">
    <property type="entry name" value="Phosphorylase Kinase, domain 1"/>
    <property type="match status" value="2"/>
</dbReference>
<dbReference type="InterPro" id="IPR008271">
    <property type="entry name" value="Ser/Thr_kinase_AS"/>
</dbReference>
<evidence type="ECO:0000256" key="2">
    <source>
        <dbReference type="ARBA" id="ARBA00012513"/>
    </source>
</evidence>
<dbReference type="SUPFAM" id="SSF56112">
    <property type="entry name" value="Protein kinase-like (PK-like)"/>
    <property type="match status" value="2"/>
</dbReference>
<name>A0A0D9Y5E4_9ORYZ</name>
<dbReference type="Pfam" id="PF00954">
    <property type="entry name" value="S_locus_glycop"/>
    <property type="match status" value="2"/>
</dbReference>
<evidence type="ECO:0000256" key="7">
    <source>
        <dbReference type="ARBA" id="ARBA00022692"/>
    </source>
</evidence>
<evidence type="ECO:0000256" key="20">
    <source>
        <dbReference type="PROSITE-ProRule" id="PRU10141"/>
    </source>
</evidence>
<keyword evidence="27" id="KW-1185">Reference proteome</keyword>
<keyword evidence="5" id="KW-0597">Phosphoprotein</keyword>
<dbReference type="Proteomes" id="UP000026961">
    <property type="component" value="Chromosome 1"/>
</dbReference>
<evidence type="ECO:0000256" key="4">
    <source>
        <dbReference type="ARBA" id="ARBA00022527"/>
    </source>
</evidence>
<evidence type="ECO:0000256" key="6">
    <source>
        <dbReference type="ARBA" id="ARBA00022679"/>
    </source>
</evidence>
<keyword evidence="10 20" id="KW-0547">Nucleotide-binding</keyword>
<evidence type="ECO:0000256" key="8">
    <source>
        <dbReference type="ARBA" id="ARBA00022729"/>
    </source>
</evidence>
<sequence>MAADGDGDGELVRRVRSPSSRGRMAPTLAFLLVLLLLLAGGGGRGAFLAAAASTDTVVPGKGMAGNQTLVSKNGRFELGFFTPGSGIHYFLGVRLRNMAEYSPTFWIGDRVGVIDLPGVSLEVFGDKLYIKEDGVSLWWSSVAGNGSSSSSDGGAVAVLLDTGDLVVRDQGNPSRVLWRSFDYPGDSLLPGGRLGLDAATGTNVSLTFKGFSHNGSLQVDASRRNGFVLTTDGIDSRGAFPDWMVTSQDNGSSLVLNHPDAPNSTEFLQFNLGLISLMRWSDSTAGWVARWTFPSDCKSGAFFCGDFGACTAGGGGGCECVDGFTPSYPDEWRLGYFVTGCSRSLPLSCEANGQTEHDDSFAILDNLRGLPYNAQDEPVTTDEDCRAACLNKCYCVAYSNESGCKLWYHNLYNLSSADKPPYSKIYVRLGSKLKSNRGLATRWIVLLVVGSLAVTSVMLGLVLLCRYRRDLFASSKFEVEGSLIVYTYAQIRKATGNFSDKLGEGGFGSVFRGTLPGSTTVVAVKNLKGVGQAEKQFRTEVQTVGMIRHTNLVRLLGFCVNGNRRLLVYEYMSNGSLDAHIFSEKSSLLSWHVRYQIALGIARGLAYLHEECEDCIIHCDIKPENILLDYEFCPKICDFGMAKLLGREFNSALTTVRGTMGYLAPEWIYGQPITKKADVYSFGIVLFEIISGRRSTETVKFGSHRYFPTYAAVQMNEGDVLCLLDSRLEGNANVKELDITCRVACWCIQDEENDRPSMGQVVRMLEGVVDMEMPPIPASFQNLMESEDSGYPPAAEGGRPPAARVSGRDARHRGRPSIPASAPDHRTRLTCPTLSCRNSVEFVASGWLSTSEPPLSWVVTIQSGNAPRVSRPSVVSTNPFLLLASARRLPFPAALRGPPEDAPADGWGTRAGAAVGVRCRPPARSIALRGTGGGGCRRCGADEDDGMSGCSSSGPRNPKELNCKHSLSALSAAMILNLIILFLGSHGASASNTLFPGQPLSGSETLVSENGIFELGFFSPSGTKHYLGIRYKNITSSNPVNFWLGNRIPITNFLNATLYIDAGELYIEELGSVLWTSNSIKNASDTAVAVILNTGNFVVRDQLNSSMVVWQSFDHPADALLPGAWLGLDMVIRANILLTLYKPPYNCTLMIDQSRKRGFIMFIDGHDYLGTFPDWMVTYEENGSLVRLNDPEIPNEIEFMKLHLGQVSLLKWINNATSSGWQPVWSYPSSCKVSAFHCGAFGICTSTGTCKCIDGFSPTEPSEWELGHFVSGCSRITPSNCQGAVSTDSFVLLDNLQGFPDNPQNVTAATSEECQAACLSECFCAAYSYHSGCKIWHSMLLNLTLADNPPYTEIYMRIGSPNKSRLHILVFILIFGSIAVILVMLMLLLIYKKRSSCVASQAKMEGFLAVYSYAQVKKATRNFSDKLGEGSFGSVFKGTIAGSTIVAVKKLKGLGHTEKQFRTEVQTVGMIQHTNLVRLLGFCTGGTRRLLVYEYMPNGSLDSHLFSETSRVLSWNLRHRIVIGIARGLAYLHEECRDSIIHCDIKPENILLDAELCPKIADFGMAKLLGREFSAVLTSIRGAIGYLAPEWISGQPITYKADVYIFGVLLFEIISGRRSMEKIRYGNHWYFPLYAAAKVNEGDVLCLLDNRLEGNVSLKELDVACRVACWCIQDDEIHRPSMRQVIHMLEGVVGVELPPIPASFQNLMDAFGYQRRLQARSAHNPVPVSLPVAAAAPAPAAARGGI</sequence>
<dbReference type="PROSITE" id="PS50927">
    <property type="entry name" value="BULB_LECTIN"/>
    <property type="match status" value="2"/>
</dbReference>
<keyword evidence="14 22" id="KW-0472">Membrane</keyword>
<feature type="domain" description="Protein kinase" evidence="23">
    <location>
        <begin position="1421"/>
        <end position="1690"/>
    </location>
</feature>
<dbReference type="FunFam" id="1.10.510.10:FF:000227">
    <property type="entry name" value="Serine/threonine-protein kinase"/>
    <property type="match status" value="2"/>
</dbReference>
<evidence type="ECO:0000256" key="13">
    <source>
        <dbReference type="ARBA" id="ARBA00022989"/>
    </source>
</evidence>
<dbReference type="Gene3D" id="1.10.510.10">
    <property type="entry name" value="Transferase(Phosphotransferase) domain 1"/>
    <property type="match status" value="2"/>
</dbReference>
<keyword evidence="7 22" id="KW-0812">Transmembrane</keyword>
<keyword evidence="9" id="KW-0430">Lectin</keyword>
<dbReference type="InterPro" id="IPR000719">
    <property type="entry name" value="Prot_kinase_dom"/>
</dbReference>
<dbReference type="InterPro" id="IPR011009">
    <property type="entry name" value="Kinase-like_dom_sf"/>
</dbReference>
<evidence type="ECO:0000256" key="16">
    <source>
        <dbReference type="ARBA" id="ARBA00023170"/>
    </source>
</evidence>
<dbReference type="CDD" id="cd01098">
    <property type="entry name" value="PAN_AP_plant"/>
    <property type="match status" value="2"/>
</dbReference>
<dbReference type="GO" id="GO:0048544">
    <property type="term" value="P:recognition of pollen"/>
    <property type="evidence" value="ECO:0007669"/>
    <property type="project" value="InterPro"/>
</dbReference>
<dbReference type="PROSITE" id="PS00107">
    <property type="entry name" value="PROTEIN_KINASE_ATP"/>
    <property type="match status" value="2"/>
</dbReference>
<organism evidence="26">
    <name type="scientific">Oryza glumipatula</name>
    <dbReference type="NCBI Taxonomy" id="40148"/>
    <lineage>
        <taxon>Eukaryota</taxon>
        <taxon>Viridiplantae</taxon>
        <taxon>Streptophyta</taxon>
        <taxon>Embryophyta</taxon>
        <taxon>Tracheophyta</taxon>
        <taxon>Spermatophyta</taxon>
        <taxon>Magnoliopsida</taxon>
        <taxon>Liliopsida</taxon>
        <taxon>Poales</taxon>
        <taxon>Poaceae</taxon>
        <taxon>BOP clade</taxon>
        <taxon>Oryzoideae</taxon>
        <taxon>Oryzeae</taxon>
        <taxon>Oryzinae</taxon>
        <taxon>Oryza</taxon>
    </lineage>
</organism>
<feature type="domain" description="Apple" evidence="25">
    <location>
        <begin position="1281"/>
        <end position="1359"/>
    </location>
</feature>
<dbReference type="SMART" id="SM00108">
    <property type="entry name" value="B_lectin"/>
    <property type="match status" value="2"/>
</dbReference>
<evidence type="ECO:0000259" key="25">
    <source>
        <dbReference type="PROSITE" id="PS50948"/>
    </source>
</evidence>
<dbReference type="EnsemblPlants" id="OGLUM01G08890.1">
    <property type="protein sequence ID" value="OGLUM01G08890.1"/>
    <property type="gene ID" value="OGLUM01G08890"/>
</dbReference>
<dbReference type="STRING" id="40148.A0A0D9Y5E4"/>
<dbReference type="GO" id="GO:0005886">
    <property type="term" value="C:plasma membrane"/>
    <property type="evidence" value="ECO:0007669"/>
    <property type="project" value="UniProtKB-SubCell"/>
</dbReference>
<keyword evidence="17" id="KW-0325">Glycoprotein</keyword>
<dbReference type="GO" id="GO:0005524">
    <property type="term" value="F:ATP binding"/>
    <property type="evidence" value="ECO:0007669"/>
    <property type="project" value="UniProtKB-UniRule"/>
</dbReference>
<comment type="subcellular location">
    <subcellularLocation>
        <location evidence="1">Cell membrane</location>
        <topology evidence="1">Single-pass type I membrane protein</topology>
    </subcellularLocation>
</comment>
<dbReference type="PROSITE" id="PS50011">
    <property type="entry name" value="PROTEIN_KINASE_DOM"/>
    <property type="match status" value="2"/>
</dbReference>
<evidence type="ECO:0000256" key="19">
    <source>
        <dbReference type="ARBA" id="ARBA00048679"/>
    </source>
</evidence>
<dbReference type="EC" id="2.7.11.1" evidence="2"/>
<dbReference type="CDD" id="cd00028">
    <property type="entry name" value="B_lectin"/>
    <property type="match status" value="1"/>
</dbReference>
<dbReference type="Pfam" id="PF01453">
    <property type="entry name" value="B_lectin"/>
    <property type="match status" value="2"/>
</dbReference>
<keyword evidence="13 22" id="KW-1133">Transmembrane helix</keyword>
<dbReference type="Pfam" id="PF00069">
    <property type="entry name" value="Pkinase"/>
    <property type="match status" value="2"/>
</dbReference>
<dbReference type="InterPro" id="IPR036426">
    <property type="entry name" value="Bulb-type_lectin_dom_sf"/>
</dbReference>
<keyword evidence="12 20" id="KW-0067">ATP-binding</keyword>
<dbReference type="Gene3D" id="2.90.10.30">
    <property type="match status" value="1"/>
</dbReference>
<feature type="domain" description="Protein kinase" evidence="23">
    <location>
        <begin position="496"/>
        <end position="769"/>
    </location>
</feature>
<dbReference type="FunFam" id="2.90.10.30:FF:000007">
    <property type="entry name" value="Serine/threonine-protein kinase"/>
    <property type="match status" value="1"/>
</dbReference>
<reference evidence="26" key="2">
    <citation type="submission" date="2015-04" db="UniProtKB">
        <authorList>
            <consortium name="EnsemblPlants"/>
        </authorList>
    </citation>
    <scope>IDENTIFICATION</scope>
</reference>
<evidence type="ECO:0000256" key="10">
    <source>
        <dbReference type="ARBA" id="ARBA00022741"/>
    </source>
</evidence>
<evidence type="ECO:0000256" key="15">
    <source>
        <dbReference type="ARBA" id="ARBA00023157"/>
    </source>
</evidence>
<feature type="domain" description="Bulb-type lectin" evidence="24">
    <location>
        <begin position="54"/>
        <end position="180"/>
    </location>
</feature>
<dbReference type="InterPro" id="IPR017441">
    <property type="entry name" value="Protein_kinase_ATP_BS"/>
</dbReference>
<evidence type="ECO:0000256" key="12">
    <source>
        <dbReference type="ARBA" id="ARBA00022840"/>
    </source>
</evidence>
<evidence type="ECO:0000256" key="3">
    <source>
        <dbReference type="ARBA" id="ARBA00022475"/>
    </source>
</evidence>
<evidence type="ECO:0000256" key="1">
    <source>
        <dbReference type="ARBA" id="ARBA00004251"/>
    </source>
</evidence>
<keyword evidence="3" id="KW-1003">Cell membrane</keyword>
<proteinExistence type="predicted"/>
<dbReference type="SMART" id="SM00473">
    <property type="entry name" value="PAN_AP"/>
    <property type="match status" value="2"/>
</dbReference>
<evidence type="ECO:0000256" key="21">
    <source>
        <dbReference type="SAM" id="MobiDB-lite"/>
    </source>
</evidence>
<dbReference type="InterPro" id="IPR000858">
    <property type="entry name" value="S_locus_glycoprot_dom"/>
</dbReference>
<feature type="compositionally biased region" description="Low complexity" evidence="21">
    <location>
        <begin position="792"/>
        <end position="804"/>
    </location>
</feature>
<protein>
    <recommendedName>
        <fullName evidence="2">non-specific serine/threonine protein kinase</fullName>
        <ecNumber evidence="2">2.7.11.1</ecNumber>
    </recommendedName>
</protein>
<dbReference type="GO" id="GO:0004674">
    <property type="term" value="F:protein serine/threonine kinase activity"/>
    <property type="evidence" value="ECO:0007669"/>
    <property type="project" value="UniProtKB-KW"/>
</dbReference>
<dbReference type="PANTHER" id="PTHR47974:SF19">
    <property type="entry name" value="RECEPTOR-LIKE SERINE_THREONINE-PROTEIN KINASE"/>
    <property type="match status" value="1"/>
</dbReference>
<comment type="catalytic activity">
    <reaction evidence="19">
        <text>L-seryl-[protein] + ATP = O-phospho-L-seryl-[protein] + ADP + H(+)</text>
        <dbReference type="Rhea" id="RHEA:17989"/>
        <dbReference type="Rhea" id="RHEA-COMP:9863"/>
        <dbReference type="Rhea" id="RHEA-COMP:11604"/>
        <dbReference type="ChEBI" id="CHEBI:15378"/>
        <dbReference type="ChEBI" id="CHEBI:29999"/>
        <dbReference type="ChEBI" id="CHEBI:30616"/>
        <dbReference type="ChEBI" id="CHEBI:83421"/>
        <dbReference type="ChEBI" id="CHEBI:456216"/>
        <dbReference type="EC" id="2.7.11.1"/>
    </reaction>
</comment>
<evidence type="ECO:0000256" key="5">
    <source>
        <dbReference type="ARBA" id="ARBA00022553"/>
    </source>
</evidence>
<reference evidence="26" key="3">
    <citation type="submission" date="2018-05" db="EMBL/GenBank/DDBJ databases">
        <title>OgluRS3 (Oryza glumaepatula Reference Sequence Version 3).</title>
        <authorList>
            <person name="Zhang J."/>
            <person name="Kudrna D."/>
            <person name="Lee S."/>
            <person name="Talag J."/>
            <person name="Welchert J."/>
            <person name="Wing R.A."/>
        </authorList>
    </citation>
    <scope>NUCLEOTIDE SEQUENCE [LARGE SCALE GENOMIC DNA]</scope>
</reference>
<keyword evidence="16" id="KW-0675">Receptor</keyword>
<evidence type="ECO:0000256" key="17">
    <source>
        <dbReference type="ARBA" id="ARBA00023180"/>
    </source>
</evidence>
<feature type="binding site" evidence="20">
    <location>
        <position position="1450"/>
    </location>
    <ligand>
        <name>ATP</name>
        <dbReference type="ChEBI" id="CHEBI:30616"/>
    </ligand>
</feature>
<feature type="transmembrane region" description="Helical" evidence="22">
    <location>
        <begin position="443"/>
        <end position="465"/>
    </location>
</feature>
<dbReference type="FunFam" id="3.30.200.20:FF:000370">
    <property type="entry name" value="Receptor-like protein kinase 4"/>
    <property type="match status" value="2"/>
</dbReference>
<dbReference type="eggNOG" id="ENOG502QUMK">
    <property type="taxonomic scope" value="Eukaryota"/>
</dbReference>
<dbReference type="SMART" id="SM00220">
    <property type="entry name" value="S_TKc"/>
    <property type="match status" value="2"/>
</dbReference>
<feature type="domain" description="Bulb-type lectin" evidence="24">
    <location>
        <begin position="991"/>
        <end position="1112"/>
    </location>
</feature>
<dbReference type="PROSITE" id="PS00108">
    <property type="entry name" value="PROTEIN_KINASE_ST"/>
    <property type="match status" value="2"/>
</dbReference>
<dbReference type="PROSITE" id="PS50948">
    <property type="entry name" value="PAN"/>
    <property type="match status" value="2"/>
</dbReference>
<keyword evidence="8" id="KW-0732">Signal</keyword>
<feature type="binding site" evidence="20">
    <location>
        <position position="525"/>
    </location>
    <ligand>
        <name>ATP</name>
        <dbReference type="ChEBI" id="CHEBI:30616"/>
    </ligand>
</feature>
<accession>A0A0D9Y5E4</accession>
<keyword evidence="11" id="KW-0418">Kinase</keyword>
<dbReference type="Gene3D" id="2.90.10.10">
    <property type="entry name" value="Bulb-type lectin domain"/>
    <property type="match status" value="1"/>
</dbReference>
<evidence type="ECO:0000256" key="9">
    <source>
        <dbReference type="ARBA" id="ARBA00022734"/>
    </source>
</evidence>
<comment type="catalytic activity">
    <reaction evidence="18">
        <text>L-threonyl-[protein] + ATP = O-phospho-L-threonyl-[protein] + ADP + H(+)</text>
        <dbReference type="Rhea" id="RHEA:46608"/>
        <dbReference type="Rhea" id="RHEA-COMP:11060"/>
        <dbReference type="Rhea" id="RHEA-COMP:11605"/>
        <dbReference type="ChEBI" id="CHEBI:15378"/>
        <dbReference type="ChEBI" id="CHEBI:30013"/>
        <dbReference type="ChEBI" id="CHEBI:30616"/>
        <dbReference type="ChEBI" id="CHEBI:61977"/>
        <dbReference type="ChEBI" id="CHEBI:456216"/>
        <dbReference type="EC" id="2.7.11.1"/>
    </reaction>
</comment>
<evidence type="ECO:0000256" key="11">
    <source>
        <dbReference type="ARBA" id="ARBA00022777"/>
    </source>
</evidence>
<evidence type="ECO:0000313" key="26">
    <source>
        <dbReference type="EnsemblPlants" id="OGLUM01G08890.1"/>
    </source>
</evidence>
<keyword evidence="6" id="KW-0808">Transferase</keyword>
<feature type="transmembrane region" description="Helical" evidence="22">
    <location>
        <begin position="1366"/>
        <end position="1391"/>
    </location>
</feature>
<dbReference type="Gramene" id="OGLUM01G08890.1">
    <property type="protein sequence ID" value="OGLUM01G08890.1"/>
    <property type="gene ID" value="OGLUM01G08890"/>
</dbReference>
<keyword evidence="15" id="KW-1015">Disulfide bond</keyword>
<evidence type="ECO:0000259" key="24">
    <source>
        <dbReference type="PROSITE" id="PS50927"/>
    </source>
</evidence>
<evidence type="ECO:0000259" key="23">
    <source>
        <dbReference type="PROSITE" id="PS50011"/>
    </source>
</evidence>
<dbReference type="CDD" id="cd14066">
    <property type="entry name" value="STKc_IRAK"/>
    <property type="match status" value="2"/>
</dbReference>
<feature type="region of interest" description="Disordered" evidence="21">
    <location>
        <begin position="783"/>
        <end position="826"/>
    </location>
</feature>
<dbReference type="SUPFAM" id="SSF51110">
    <property type="entry name" value="alpha-D-mannose-specific plant lectins"/>
    <property type="match status" value="2"/>
</dbReference>
<dbReference type="GO" id="GO:0030246">
    <property type="term" value="F:carbohydrate binding"/>
    <property type="evidence" value="ECO:0007669"/>
    <property type="project" value="UniProtKB-KW"/>
</dbReference>
<keyword evidence="4" id="KW-0723">Serine/threonine-protein kinase</keyword>
<evidence type="ECO:0000256" key="14">
    <source>
        <dbReference type="ARBA" id="ARBA00023136"/>
    </source>
</evidence>
<evidence type="ECO:0000256" key="22">
    <source>
        <dbReference type="SAM" id="Phobius"/>
    </source>
</evidence>
<dbReference type="GO" id="GO:0051707">
    <property type="term" value="P:response to other organism"/>
    <property type="evidence" value="ECO:0007669"/>
    <property type="project" value="UniProtKB-ARBA"/>
</dbReference>